<dbReference type="PANTHER" id="PTHR32119">
    <property type="entry name" value="OROTIDINE 5'-PHOSPHATE DECARBOXYLASE"/>
    <property type="match status" value="1"/>
</dbReference>
<dbReference type="SUPFAM" id="SSF51366">
    <property type="entry name" value="Ribulose-phoshate binding barrel"/>
    <property type="match status" value="1"/>
</dbReference>
<feature type="domain" description="Orotidine 5'-phosphate decarboxylase" evidence="9">
    <location>
        <begin position="15"/>
        <end position="240"/>
    </location>
</feature>
<evidence type="ECO:0000256" key="2">
    <source>
        <dbReference type="ARBA" id="ARBA00004861"/>
    </source>
</evidence>
<comment type="function">
    <text evidence="1 6">Catalyzes the decarboxylation of orotidine 5'-monophosphate (OMP) to uridine 5'-monophosphate (UMP).</text>
</comment>
<dbReference type="NCBIfam" id="NF001273">
    <property type="entry name" value="PRK00230.1"/>
    <property type="match status" value="1"/>
</dbReference>
<feature type="active site" description="For OMPdecase activity" evidence="7">
    <location>
        <position position="72"/>
    </location>
</feature>
<dbReference type="OrthoDB" id="9806203at2"/>
<evidence type="ECO:0000259" key="9">
    <source>
        <dbReference type="SMART" id="SM00934"/>
    </source>
</evidence>
<feature type="binding site" evidence="6 8">
    <location>
        <position position="43"/>
    </location>
    <ligand>
        <name>substrate</name>
    </ligand>
</feature>
<feature type="binding site" evidence="6 8">
    <location>
        <position position="204"/>
    </location>
    <ligand>
        <name>substrate</name>
    </ligand>
</feature>
<dbReference type="UniPathway" id="UPA00070">
    <property type="reaction ID" value="UER00120"/>
</dbReference>
<dbReference type="GO" id="GO:0044205">
    <property type="term" value="P:'de novo' UMP biosynthetic process"/>
    <property type="evidence" value="ECO:0007669"/>
    <property type="project" value="UniProtKB-UniRule"/>
</dbReference>
<dbReference type="AlphaFoldDB" id="A0A5C6XA47"/>
<keyword evidence="4 6" id="KW-0665">Pyrimidine biosynthesis</keyword>
<dbReference type="PANTHER" id="PTHR32119:SF2">
    <property type="entry name" value="OROTIDINE 5'-PHOSPHATE DECARBOXYLASE"/>
    <property type="match status" value="1"/>
</dbReference>
<feature type="binding site" evidence="6 8">
    <location>
        <position position="193"/>
    </location>
    <ligand>
        <name>substrate</name>
    </ligand>
</feature>
<accession>A0A5C6XA47</accession>
<feature type="active site" description="For OMPdecase activity" evidence="7">
    <location>
        <position position="75"/>
    </location>
</feature>
<feature type="binding site" evidence="6 8">
    <location>
        <position position="21"/>
    </location>
    <ligand>
        <name>substrate</name>
    </ligand>
</feature>
<keyword evidence="11" id="KW-1185">Reference proteome</keyword>
<dbReference type="CDD" id="cd04725">
    <property type="entry name" value="OMP_decarboxylase_like"/>
    <property type="match status" value="1"/>
</dbReference>
<evidence type="ECO:0000256" key="5">
    <source>
        <dbReference type="ARBA" id="ARBA00023239"/>
    </source>
</evidence>
<dbReference type="InterPro" id="IPR014732">
    <property type="entry name" value="OMPdecase"/>
</dbReference>
<dbReference type="NCBIfam" id="TIGR01740">
    <property type="entry name" value="pyrF"/>
    <property type="match status" value="1"/>
</dbReference>
<feature type="binding site" evidence="6 8">
    <location>
        <position position="224"/>
    </location>
    <ligand>
        <name>substrate</name>
    </ligand>
</feature>
<dbReference type="SMART" id="SM00934">
    <property type="entry name" value="OMPdecase"/>
    <property type="match status" value="1"/>
</dbReference>
<dbReference type="GO" id="GO:0005829">
    <property type="term" value="C:cytosol"/>
    <property type="evidence" value="ECO:0007669"/>
    <property type="project" value="TreeGrafter"/>
</dbReference>
<comment type="catalytic activity">
    <reaction evidence="6">
        <text>orotidine 5'-phosphate + H(+) = UMP + CO2</text>
        <dbReference type="Rhea" id="RHEA:11596"/>
        <dbReference type="ChEBI" id="CHEBI:15378"/>
        <dbReference type="ChEBI" id="CHEBI:16526"/>
        <dbReference type="ChEBI" id="CHEBI:57538"/>
        <dbReference type="ChEBI" id="CHEBI:57865"/>
        <dbReference type="EC" id="4.1.1.23"/>
    </reaction>
</comment>
<sequence>MSDLGARAAELVRERVVVALDFDTLEEALQLVDTLGERVARYKVGMRLFTRYGPSILQALEARGAKVFLDLKFHDIPSVVSDACAAAAEHPSVFMLTVHASGGEAMLRQAVRGAERGRPDDPPLVVAVSALTSLKSRELPSVGVGMGVTDWAEKLGALALKSGVDGVVCSAHEAEGLRARVGAKPVLVTPGIRLEDVHIAGDDQARTMTPGRAMASGSTYLVIGRPIYQAPDPGAAVDAVCDSVVSWLEEIR</sequence>
<dbReference type="GO" id="GO:0004590">
    <property type="term" value="F:orotidine-5'-phosphate decarboxylase activity"/>
    <property type="evidence" value="ECO:0007669"/>
    <property type="project" value="UniProtKB-UniRule"/>
</dbReference>
<evidence type="ECO:0000256" key="1">
    <source>
        <dbReference type="ARBA" id="ARBA00002356"/>
    </source>
</evidence>
<dbReference type="Gene3D" id="3.20.20.70">
    <property type="entry name" value="Aldolase class I"/>
    <property type="match status" value="1"/>
</dbReference>
<evidence type="ECO:0000256" key="4">
    <source>
        <dbReference type="ARBA" id="ARBA00022975"/>
    </source>
</evidence>
<comment type="pathway">
    <text evidence="2 6">Pyrimidine metabolism; UMP biosynthesis via de novo pathway; UMP from orotate: step 2/2.</text>
</comment>
<evidence type="ECO:0000256" key="6">
    <source>
        <dbReference type="HAMAP-Rule" id="MF_01200"/>
    </source>
</evidence>
<feature type="binding site" evidence="6">
    <location>
        <begin position="70"/>
        <end position="79"/>
    </location>
    <ligand>
        <name>substrate</name>
    </ligand>
</feature>
<feature type="binding site" evidence="6 8">
    <location>
        <position position="225"/>
    </location>
    <ligand>
        <name>substrate</name>
    </ligand>
</feature>
<dbReference type="InterPro" id="IPR047596">
    <property type="entry name" value="OMPdecase_bac"/>
</dbReference>
<comment type="subunit">
    <text evidence="6">Homodimer.</text>
</comment>
<dbReference type="InterPro" id="IPR013785">
    <property type="entry name" value="Aldolase_TIM"/>
</dbReference>
<name>A0A5C6XA47_9DELT</name>
<keyword evidence="3 6" id="KW-0210">Decarboxylase</keyword>
<feature type="active site" description="Proton donor" evidence="6">
    <location>
        <position position="72"/>
    </location>
</feature>
<evidence type="ECO:0000256" key="7">
    <source>
        <dbReference type="PIRSR" id="PIRSR614732-1"/>
    </source>
</evidence>
<dbReference type="InterPro" id="IPR011060">
    <property type="entry name" value="RibuloseP-bd_barrel"/>
</dbReference>
<comment type="caution">
    <text evidence="10">The sequence shown here is derived from an EMBL/GenBank/DDBJ whole genome shotgun (WGS) entry which is preliminary data.</text>
</comment>
<keyword evidence="5 6" id="KW-0456">Lyase</keyword>
<dbReference type="GO" id="GO:0006207">
    <property type="term" value="P:'de novo' pyrimidine nucleobase biosynthetic process"/>
    <property type="evidence" value="ECO:0007669"/>
    <property type="project" value="InterPro"/>
</dbReference>
<comment type="similarity">
    <text evidence="6">Belongs to the OMP decarboxylase family. Type 1 subfamily.</text>
</comment>
<reference evidence="10 11" key="1">
    <citation type="submission" date="2019-08" db="EMBL/GenBank/DDBJ databases">
        <title>Bradymonadales sp. TMQ4.</title>
        <authorList>
            <person name="Liang Q."/>
        </authorList>
    </citation>
    <scope>NUCLEOTIDE SEQUENCE [LARGE SCALE GENOMIC DNA]</scope>
    <source>
        <strain evidence="10 11">TMQ4</strain>
    </source>
</reference>
<evidence type="ECO:0000313" key="10">
    <source>
        <dbReference type="EMBL" id="TXD34169.1"/>
    </source>
</evidence>
<feature type="active site" description="For OMPdecase activity" evidence="7">
    <location>
        <position position="70"/>
    </location>
</feature>
<evidence type="ECO:0000256" key="8">
    <source>
        <dbReference type="PIRSR" id="PIRSR614732-2"/>
    </source>
</evidence>
<feature type="binding site" evidence="6 8">
    <location>
        <position position="132"/>
    </location>
    <ligand>
        <name>substrate</name>
    </ligand>
</feature>
<dbReference type="Proteomes" id="UP000321412">
    <property type="component" value="Unassembled WGS sequence"/>
</dbReference>
<evidence type="ECO:0000256" key="3">
    <source>
        <dbReference type="ARBA" id="ARBA00022793"/>
    </source>
</evidence>
<gene>
    <name evidence="6 10" type="primary">pyrF</name>
    <name evidence="10" type="ORF">FRC98_19220</name>
</gene>
<proteinExistence type="inferred from homology"/>
<dbReference type="InterPro" id="IPR001754">
    <property type="entry name" value="OMPdeCOase_dom"/>
</dbReference>
<dbReference type="RefSeq" id="WP_146983091.1">
    <property type="nucleotide sequence ID" value="NZ_VOSM01000015.1"/>
</dbReference>
<dbReference type="HAMAP" id="MF_01200_B">
    <property type="entry name" value="OMPdecase_type1_B"/>
    <property type="match status" value="1"/>
</dbReference>
<dbReference type="Pfam" id="PF00215">
    <property type="entry name" value="OMPdecase"/>
    <property type="match status" value="1"/>
</dbReference>
<organism evidence="10 11">
    <name type="scientific">Lujinxingia vulgaris</name>
    <dbReference type="NCBI Taxonomy" id="2600176"/>
    <lineage>
        <taxon>Bacteria</taxon>
        <taxon>Deltaproteobacteria</taxon>
        <taxon>Bradymonadales</taxon>
        <taxon>Lujinxingiaceae</taxon>
        <taxon>Lujinxingia</taxon>
    </lineage>
</organism>
<protein>
    <recommendedName>
        <fullName evidence="6">Orotidine 5'-phosphate decarboxylase</fullName>
        <ecNumber evidence="6">4.1.1.23</ecNumber>
    </recommendedName>
    <alternativeName>
        <fullName evidence="6">OMP decarboxylase</fullName>
        <shortName evidence="6">OMPDCase</shortName>
        <shortName evidence="6">OMPdecase</shortName>
    </alternativeName>
</protein>
<evidence type="ECO:0000313" key="11">
    <source>
        <dbReference type="Proteomes" id="UP000321412"/>
    </source>
</evidence>
<dbReference type="EMBL" id="VOSM01000015">
    <property type="protein sequence ID" value="TXD34169.1"/>
    <property type="molecule type" value="Genomic_DNA"/>
</dbReference>
<dbReference type="EC" id="4.1.1.23" evidence="6"/>